<evidence type="ECO:0000313" key="1">
    <source>
        <dbReference type="EMBL" id="GFP88386.1"/>
    </source>
</evidence>
<dbReference type="Proteomes" id="UP000653305">
    <property type="component" value="Unassembled WGS sequence"/>
</dbReference>
<comment type="caution">
    <text evidence="1">The sequence shown here is derived from an EMBL/GenBank/DDBJ whole genome shotgun (WGS) entry which is preliminary data.</text>
</comment>
<sequence length="63" mass="6919">MHNLDPCASYSSGVRSLKYSHPCPLTSIPRASYPFSLNHGGGSNQNRKTCAWITIQLFPQPAN</sequence>
<protein>
    <submittedName>
        <fullName evidence="1">Uncharacterized protein</fullName>
    </submittedName>
</protein>
<accession>A0A830BNE8</accession>
<dbReference type="EMBL" id="BMAC01000167">
    <property type="protein sequence ID" value="GFP88386.1"/>
    <property type="molecule type" value="Genomic_DNA"/>
</dbReference>
<evidence type="ECO:0000313" key="2">
    <source>
        <dbReference type="Proteomes" id="UP000653305"/>
    </source>
</evidence>
<keyword evidence="2" id="KW-1185">Reference proteome</keyword>
<reference evidence="1" key="1">
    <citation type="submission" date="2020-07" db="EMBL/GenBank/DDBJ databases">
        <title>Ethylene signaling mediates host invasion by parasitic plants.</title>
        <authorList>
            <person name="Yoshida S."/>
        </authorList>
    </citation>
    <scope>NUCLEOTIDE SEQUENCE</scope>
    <source>
        <strain evidence="1">Okayama</strain>
    </source>
</reference>
<dbReference type="AlphaFoldDB" id="A0A830BNE8"/>
<proteinExistence type="predicted"/>
<organism evidence="1 2">
    <name type="scientific">Phtheirospermum japonicum</name>
    <dbReference type="NCBI Taxonomy" id="374723"/>
    <lineage>
        <taxon>Eukaryota</taxon>
        <taxon>Viridiplantae</taxon>
        <taxon>Streptophyta</taxon>
        <taxon>Embryophyta</taxon>
        <taxon>Tracheophyta</taxon>
        <taxon>Spermatophyta</taxon>
        <taxon>Magnoliopsida</taxon>
        <taxon>eudicotyledons</taxon>
        <taxon>Gunneridae</taxon>
        <taxon>Pentapetalae</taxon>
        <taxon>asterids</taxon>
        <taxon>lamiids</taxon>
        <taxon>Lamiales</taxon>
        <taxon>Orobanchaceae</taxon>
        <taxon>Orobanchaceae incertae sedis</taxon>
        <taxon>Phtheirospermum</taxon>
    </lineage>
</organism>
<name>A0A830BNE8_9LAMI</name>
<gene>
    <name evidence="1" type="ORF">PHJA_000982300</name>
</gene>